<dbReference type="InterPro" id="IPR002701">
    <property type="entry name" value="CM_II_prokaryot"/>
</dbReference>
<proteinExistence type="predicted"/>
<evidence type="ECO:0000259" key="6">
    <source>
        <dbReference type="PROSITE" id="PS51168"/>
    </source>
</evidence>
<comment type="caution">
    <text evidence="7">The sequence shown here is derived from an EMBL/GenBank/DDBJ whole genome shotgun (WGS) entry which is preliminary data.</text>
</comment>
<dbReference type="SUPFAM" id="SSF48600">
    <property type="entry name" value="Chorismate mutase II"/>
    <property type="match status" value="1"/>
</dbReference>
<dbReference type="PROSITE" id="PS51257">
    <property type="entry name" value="PROKAR_LIPOPROTEIN"/>
    <property type="match status" value="1"/>
</dbReference>
<sequence length="187" mass="21115">MRQTLIRLFICLWASILVVACTHSPAVATQAKEQQVQHLFHLIAQRLEVAPLVARSKWNSGGAINDPAREQFILEEVQKQALAIGLNPRFAADFFQSQFDAGKLIQQQLHQEWQQQNQAPFSPAPDLARDVRPVLDALSPQLLTAIKQVEADRCQPYMQRLLQTEASPLAQFNTEVRKIAVRTLQCP</sequence>
<dbReference type="GO" id="GO:0004106">
    <property type="term" value="F:chorismate mutase activity"/>
    <property type="evidence" value="ECO:0007669"/>
    <property type="project" value="UniProtKB-EC"/>
</dbReference>
<dbReference type="Gene3D" id="1.20.59.10">
    <property type="entry name" value="Chorismate mutase"/>
    <property type="match status" value="1"/>
</dbReference>
<keyword evidence="4 7" id="KW-0413">Isomerase</keyword>
<organism evidence="7 8">
    <name type="scientific">Iodobacter arcticus</name>
    <dbReference type="NCBI Taxonomy" id="590593"/>
    <lineage>
        <taxon>Bacteria</taxon>
        <taxon>Pseudomonadati</taxon>
        <taxon>Pseudomonadota</taxon>
        <taxon>Betaproteobacteria</taxon>
        <taxon>Neisseriales</taxon>
        <taxon>Chitinibacteraceae</taxon>
        <taxon>Iodobacter</taxon>
    </lineage>
</organism>
<evidence type="ECO:0000313" key="8">
    <source>
        <dbReference type="Proteomes" id="UP001596473"/>
    </source>
</evidence>
<evidence type="ECO:0000256" key="4">
    <source>
        <dbReference type="ARBA" id="ARBA00023235"/>
    </source>
</evidence>
<feature type="chain" id="PRO_5045103578" description="chorismate mutase" evidence="5">
    <location>
        <begin position="21"/>
        <end position="187"/>
    </location>
</feature>
<gene>
    <name evidence="7" type="primary">aroQ</name>
    <name evidence="7" type="ORF">ACFQNF_17890</name>
</gene>
<dbReference type="InterPro" id="IPR036979">
    <property type="entry name" value="CM_dom_sf"/>
</dbReference>
<accession>A0ABW2R1F0</accession>
<dbReference type="PROSITE" id="PS51168">
    <property type="entry name" value="CHORISMATE_MUT_2"/>
    <property type="match status" value="1"/>
</dbReference>
<comment type="pathway">
    <text evidence="1">Metabolic intermediate biosynthesis; prephenate biosynthesis; prephenate from chorismate: step 1/1.</text>
</comment>
<evidence type="ECO:0000256" key="5">
    <source>
        <dbReference type="SAM" id="SignalP"/>
    </source>
</evidence>
<dbReference type="NCBIfam" id="TIGR01806">
    <property type="entry name" value="CM_mono2"/>
    <property type="match status" value="1"/>
</dbReference>
<protein>
    <recommendedName>
        <fullName evidence="2">chorismate mutase</fullName>
        <ecNumber evidence="2">5.4.99.5</ecNumber>
    </recommendedName>
</protein>
<keyword evidence="3 5" id="KW-0732">Signal</keyword>
<feature type="signal peptide" evidence="5">
    <location>
        <begin position="1"/>
        <end position="20"/>
    </location>
</feature>
<dbReference type="InterPro" id="IPR051331">
    <property type="entry name" value="Chorismate_mutase-related"/>
</dbReference>
<dbReference type="EC" id="5.4.99.5" evidence="2"/>
<dbReference type="PANTHER" id="PTHR38041">
    <property type="entry name" value="CHORISMATE MUTASE"/>
    <property type="match status" value="1"/>
</dbReference>
<dbReference type="RefSeq" id="WP_380189279.1">
    <property type="nucleotide sequence ID" value="NZ_JBHTBQ010000044.1"/>
</dbReference>
<reference evidence="8" key="1">
    <citation type="journal article" date="2019" name="Int. J. Syst. Evol. Microbiol.">
        <title>The Global Catalogue of Microorganisms (GCM) 10K type strain sequencing project: providing services to taxonomists for standard genome sequencing and annotation.</title>
        <authorList>
            <consortium name="The Broad Institute Genomics Platform"/>
            <consortium name="The Broad Institute Genome Sequencing Center for Infectious Disease"/>
            <person name="Wu L."/>
            <person name="Ma J."/>
        </authorList>
    </citation>
    <scope>NUCLEOTIDE SEQUENCE [LARGE SCALE GENOMIC DNA]</scope>
    <source>
        <strain evidence="8">CCUG 62945</strain>
    </source>
</reference>
<dbReference type="EMBL" id="JBHTBQ010000044">
    <property type="protein sequence ID" value="MFC7421736.1"/>
    <property type="molecule type" value="Genomic_DNA"/>
</dbReference>
<keyword evidence="8" id="KW-1185">Reference proteome</keyword>
<dbReference type="InterPro" id="IPR036263">
    <property type="entry name" value="Chorismate_II_sf"/>
</dbReference>
<evidence type="ECO:0000256" key="3">
    <source>
        <dbReference type="ARBA" id="ARBA00022729"/>
    </source>
</evidence>
<feature type="domain" description="Chorismate mutase" evidence="6">
    <location>
        <begin position="18"/>
        <end position="110"/>
    </location>
</feature>
<dbReference type="InterPro" id="IPR008240">
    <property type="entry name" value="Chorismate_mutase_periplasmic"/>
</dbReference>
<evidence type="ECO:0000256" key="2">
    <source>
        <dbReference type="ARBA" id="ARBA00012404"/>
    </source>
</evidence>
<evidence type="ECO:0000256" key="1">
    <source>
        <dbReference type="ARBA" id="ARBA00004817"/>
    </source>
</evidence>
<dbReference type="PANTHER" id="PTHR38041:SF2">
    <property type="entry name" value="SECRETED CHORISMATE MUTASE"/>
    <property type="match status" value="1"/>
</dbReference>
<dbReference type="Pfam" id="PF01817">
    <property type="entry name" value="CM_2"/>
    <property type="match status" value="1"/>
</dbReference>
<dbReference type="Proteomes" id="UP001596473">
    <property type="component" value="Unassembled WGS sequence"/>
</dbReference>
<evidence type="ECO:0000313" key="7">
    <source>
        <dbReference type="EMBL" id="MFC7421736.1"/>
    </source>
</evidence>
<name>A0ABW2R1F0_9NEIS</name>
<dbReference type="SMART" id="SM00830">
    <property type="entry name" value="CM_2"/>
    <property type="match status" value="1"/>
</dbReference>